<gene>
    <name evidence="1" type="ORF">MPXG_00188</name>
</gene>
<dbReference type="Proteomes" id="UP000232710">
    <property type="component" value="Segment"/>
</dbReference>
<accession>G9E6F9</accession>
<dbReference type="InterPro" id="IPR021503">
    <property type="entry name" value="DUF3110"/>
</dbReference>
<evidence type="ECO:0000313" key="1">
    <source>
        <dbReference type="EMBL" id="AET84986.1"/>
    </source>
</evidence>
<proteinExistence type="predicted"/>
<dbReference type="Pfam" id="PF11360">
    <property type="entry name" value="DUF3110"/>
    <property type="match status" value="1"/>
</dbReference>
<name>G9E6F9_MPSP1</name>
<organism evidence="1 2">
    <name type="scientific">Micromonas pusilla virus SP1</name>
    <name type="common">MpV-SP1</name>
    <dbReference type="NCBI Taxonomy" id="373996"/>
    <lineage>
        <taxon>Viruses</taxon>
        <taxon>Varidnaviria</taxon>
        <taxon>Bamfordvirae</taxon>
        <taxon>Nucleocytoviricota</taxon>
        <taxon>Megaviricetes</taxon>
        <taxon>Algavirales</taxon>
        <taxon>Phycodnaviridae</taxon>
        <taxon>Prasinovirus</taxon>
        <taxon>Prasinovirus micromonas</taxon>
    </lineage>
</organism>
<reference evidence="1 2" key="1">
    <citation type="submission" date="2010-12" db="EMBL/GenBank/DDBJ databases">
        <title>The Genome Sequence of Micromonas pusilla virus SP1.</title>
        <authorList>
            <consortium name="The Broad Institute Genome Sequencing Platform"/>
            <person name="Henn M.R."/>
            <person name="Suttle C."/>
            <person name="Winget D."/>
            <person name="Chan A."/>
            <person name="Levin J."/>
            <person name="Malboeuf C."/>
            <person name="Casali M."/>
            <person name="Russ C."/>
            <person name="Lennon N."/>
            <person name="Chapman S.B."/>
            <person name="Erlich R."/>
            <person name="Young S.K."/>
            <person name="Yandava C."/>
            <person name="Zeng Q."/>
            <person name="Alvarado L."/>
            <person name="Anderson S."/>
            <person name="Berlin A."/>
            <person name="Chen Z."/>
            <person name="Freedman E."/>
            <person name="Gellesch M."/>
            <person name="Goldberg J."/>
            <person name="Green L."/>
            <person name="Griggs A."/>
            <person name="Gujja S."/>
            <person name="Heilman E.R."/>
            <person name="Heiman D."/>
            <person name="Hollinger A."/>
            <person name="Howarth C."/>
            <person name="Larson L."/>
            <person name="Mehta T."/>
            <person name="Pearson M."/>
            <person name="Roberts A."/>
            <person name="Ryan E."/>
            <person name="Saif S."/>
            <person name="Shea T."/>
            <person name="Shenoy N."/>
            <person name="Sisk P."/>
            <person name="Stolte C."/>
            <person name="Sykes S."/>
            <person name="White J."/>
            <person name="Haas B."/>
            <person name="Nusbaum C."/>
            <person name="Birren B."/>
        </authorList>
    </citation>
    <scope>NUCLEOTIDE SEQUENCE [LARGE SCALE GENOMIC DNA]</scope>
    <source>
        <strain evidence="1 2">SP1</strain>
    </source>
</reference>
<keyword evidence="2" id="KW-1185">Reference proteome</keyword>
<sequence>MFAVRSPLQPCVSYRVHSKPRKSIKPVRSHIHRHSRQLDHVSETDAFYILTLYADGVYSIQSFDEDELPVDNILAFITYDDAHRYKTFLESVTNMSTRVECVPRIALDISYYHTMVVDEGAIIFPPTETVEVTDWEKRNALINGRWSVREKSQGI</sequence>
<protein>
    <submittedName>
        <fullName evidence="1">Uncharacterized protein</fullName>
    </submittedName>
</protein>
<dbReference type="EMBL" id="JF974320">
    <property type="protein sequence ID" value="AET84986.1"/>
    <property type="molecule type" value="Genomic_DNA"/>
</dbReference>
<evidence type="ECO:0000313" key="2">
    <source>
        <dbReference type="Proteomes" id="UP000232710"/>
    </source>
</evidence>
<organismHost>
    <name type="scientific">Micromonas pusilla</name>
    <name type="common">Picoplanktonic green alga</name>
    <name type="synonym">Chromulina pusilla</name>
    <dbReference type="NCBI Taxonomy" id="38833"/>
</organismHost>